<gene>
    <name evidence="1" type="ORF">HPP92_001950</name>
</gene>
<accession>A0A835VE16</accession>
<evidence type="ECO:0000313" key="1">
    <source>
        <dbReference type="EMBL" id="KAG0497259.1"/>
    </source>
</evidence>
<evidence type="ECO:0000313" key="2">
    <source>
        <dbReference type="Proteomes" id="UP000636800"/>
    </source>
</evidence>
<dbReference type="PANTHER" id="PTHR31662">
    <property type="entry name" value="BNAANNG10740D PROTEIN-RELATED"/>
    <property type="match status" value="1"/>
</dbReference>
<dbReference type="OrthoDB" id="684567at2759"/>
<protein>
    <submittedName>
        <fullName evidence="1">Uncharacterized protein</fullName>
    </submittedName>
</protein>
<reference evidence="1 2" key="1">
    <citation type="journal article" date="2020" name="Nat. Food">
        <title>A phased Vanilla planifolia genome enables genetic improvement of flavour and production.</title>
        <authorList>
            <person name="Hasing T."/>
            <person name="Tang H."/>
            <person name="Brym M."/>
            <person name="Khazi F."/>
            <person name="Huang T."/>
            <person name="Chambers A.H."/>
        </authorList>
    </citation>
    <scope>NUCLEOTIDE SEQUENCE [LARGE SCALE GENOMIC DNA]</scope>
    <source>
        <tissue evidence="1">Leaf</tissue>
    </source>
</reference>
<dbReference type="GO" id="GO:0006355">
    <property type="term" value="P:regulation of DNA-templated transcription"/>
    <property type="evidence" value="ECO:0007669"/>
    <property type="project" value="InterPro"/>
</dbReference>
<keyword evidence="2" id="KW-1185">Reference proteome</keyword>
<name>A0A835VE16_VANPL</name>
<dbReference type="GO" id="GO:0005634">
    <property type="term" value="C:nucleus"/>
    <property type="evidence" value="ECO:0007669"/>
    <property type="project" value="TreeGrafter"/>
</dbReference>
<organism evidence="1 2">
    <name type="scientific">Vanilla planifolia</name>
    <name type="common">Vanilla</name>
    <dbReference type="NCBI Taxonomy" id="51239"/>
    <lineage>
        <taxon>Eukaryota</taxon>
        <taxon>Viridiplantae</taxon>
        <taxon>Streptophyta</taxon>
        <taxon>Embryophyta</taxon>
        <taxon>Tracheophyta</taxon>
        <taxon>Spermatophyta</taxon>
        <taxon>Magnoliopsida</taxon>
        <taxon>Liliopsida</taxon>
        <taxon>Asparagales</taxon>
        <taxon>Orchidaceae</taxon>
        <taxon>Vanilloideae</taxon>
        <taxon>Vanilleae</taxon>
        <taxon>Vanilla</taxon>
    </lineage>
</organism>
<dbReference type="Proteomes" id="UP000636800">
    <property type="component" value="Chromosome 1"/>
</dbReference>
<sequence length="230" mass="24326">MVSGKEFSFKSAHEQATFEISRKIWSASIKRARDSDDDEFTPNPSSAIVEYNTGFGPGSVVADGALSSDRKLLRSSRSRIQRRTAEEESAAAAAAAAAAAVATTGVAVEVPIAATPAPTLSATIPSILEETVKSCLSPLFKELLQSAIVGTAGGIVPAIGTGIVGGSLIGMNSLHLGVENLQGNMQTDEKWRNQHILELEVYLKRIELIRDQIKSTLEELKSSTSSAEGQ</sequence>
<dbReference type="InterPro" id="IPR007592">
    <property type="entry name" value="GEBP"/>
</dbReference>
<dbReference type="EMBL" id="JADCNL010000001">
    <property type="protein sequence ID" value="KAG0497259.1"/>
    <property type="molecule type" value="Genomic_DNA"/>
</dbReference>
<dbReference type="PANTHER" id="PTHR31662:SF1">
    <property type="entry name" value="OS01G0249900 PROTEIN"/>
    <property type="match status" value="1"/>
</dbReference>
<comment type="caution">
    <text evidence="1">The sequence shown here is derived from an EMBL/GenBank/DDBJ whole genome shotgun (WGS) entry which is preliminary data.</text>
</comment>
<dbReference type="AlphaFoldDB" id="A0A835VE16"/>
<proteinExistence type="predicted"/>